<organism evidence="1 2">
    <name type="scientific">Linum tenue</name>
    <dbReference type="NCBI Taxonomy" id="586396"/>
    <lineage>
        <taxon>Eukaryota</taxon>
        <taxon>Viridiplantae</taxon>
        <taxon>Streptophyta</taxon>
        <taxon>Embryophyta</taxon>
        <taxon>Tracheophyta</taxon>
        <taxon>Spermatophyta</taxon>
        <taxon>Magnoliopsida</taxon>
        <taxon>eudicotyledons</taxon>
        <taxon>Gunneridae</taxon>
        <taxon>Pentapetalae</taxon>
        <taxon>rosids</taxon>
        <taxon>fabids</taxon>
        <taxon>Malpighiales</taxon>
        <taxon>Linaceae</taxon>
        <taxon>Linum</taxon>
    </lineage>
</organism>
<dbReference type="EMBL" id="CAMGYJ010000006">
    <property type="protein sequence ID" value="CAI0429588.1"/>
    <property type="molecule type" value="Genomic_DNA"/>
</dbReference>
<dbReference type="Proteomes" id="UP001154282">
    <property type="component" value="Unassembled WGS sequence"/>
</dbReference>
<keyword evidence="2" id="KW-1185">Reference proteome</keyword>
<proteinExistence type="predicted"/>
<dbReference type="PANTHER" id="PTHR16057:SF1">
    <property type="entry name" value="PROTEIN LINES HOMOLOG 1"/>
    <property type="match status" value="1"/>
</dbReference>
<evidence type="ECO:0000313" key="2">
    <source>
        <dbReference type="Proteomes" id="UP001154282"/>
    </source>
</evidence>
<protein>
    <submittedName>
        <fullName evidence="1">Uncharacterized protein</fullName>
    </submittedName>
</protein>
<comment type="caution">
    <text evidence="1">The sequence shown here is derived from an EMBL/GenBank/DDBJ whole genome shotgun (WGS) entry which is preliminary data.</text>
</comment>
<dbReference type="PANTHER" id="PTHR16057">
    <property type="entry name" value="WINS1, 2 PROTEIN"/>
    <property type="match status" value="1"/>
</dbReference>
<evidence type="ECO:0000313" key="1">
    <source>
        <dbReference type="EMBL" id="CAI0429588.1"/>
    </source>
</evidence>
<gene>
    <name evidence="1" type="ORF">LITE_LOCUS22212</name>
</gene>
<name>A0AAV0L6I5_9ROSI</name>
<dbReference type="InterPro" id="IPR024875">
    <property type="entry name" value="Protein_Lines"/>
</dbReference>
<accession>A0AAV0L6I5</accession>
<sequence length="115" mass="13280">MIKLVSREKHYVSEIYFRQKTMVSECLSEDVHEQHNCLMKVLADLILLLTVDSRYIQHSVGKIGKAVSKLQAPSGSNWDSLVHSLWMCLELIVKCLLSCFQIQMLTRIYILDPQV</sequence>
<dbReference type="AlphaFoldDB" id="A0AAV0L6I5"/>
<reference evidence="1" key="1">
    <citation type="submission" date="2022-08" db="EMBL/GenBank/DDBJ databases">
        <authorList>
            <person name="Gutierrez-Valencia J."/>
        </authorList>
    </citation>
    <scope>NUCLEOTIDE SEQUENCE</scope>
</reference>